<dbReference type="AlphaFoldDB" id="A0A9N9X754"/>
<keyword evidence="4" id="KW-1185">Reference proteome</keyword>
<keyword evidence="2" id="KW-0812">Transmembrane</keyword>
<gene>
    <name evidence="3" type="ORF">DIABBA_LOCUS3764</name>
</gene>
<dbReference type="Proteomes" id="UP001153709">
    <property type="component" value="Chromosome 2"/>
</dbReference>
<sequence>MATDSTSLKSTSSSKPRTPGVDTGKKVGFARPTLIIPPPQAYYPPQFGAYTPGGISNHSHHSHGHPHYAYGRKASMFMMHQFDGIKDFAKSGLGIGEKCSYWCYGKVTKLSKKWFTHCFLSIVLGLYTVGGALLFMYVEDKDPEYMPNDKNGPIKKSKIACEIPSTLLDQNINEENLTRQTTTQHNKQLH</sequence>
<dbReference type="OrthoDB" id="297496at2759"/>
<evidence type="ECO:0000313" key="4">
    <source>
        <dbReference type="Proteomes" id="UP001153709"/>
    </source>
</evidence>
<dbReference type="EMBL" id="OU898277">
    <property type="protein sequence ID" value="CAG9830023.1"/>
    <property type="molecule type" value="Genomic_DNA"/>
</dbReference>
<dbReference type="Gene3D" id="1.10.287.70">
    <property type="match status" value="1"/>
</dbReference>
<proteinExistence type="predicted"/>
<name>A0A9N9X754_DIABA</name>
<accession>A0A9N9X754</accession>
<feature type="compositionally biased region" description="Low complexity" evidence="1">
    <location>
        <begin position="1"/>
        <end position="15"/>
    </location>
</feature>
<keyword evidence="2" id="KW-1133">Transmembrane helix</keyword>
<feature type="region of interest" description="Disordered" evidence="1">
    <location>
        <begin position="1"/>
        <end position="26"/>
    </location>
</feature>
<evidence type="ECO:0000313" key="3">
    <source>
        <dbReference type="EMBL" id="CAG9830023.1"/>
    </source>
</evidence>
<organism evidence="3 4">
    <name type="scientific">Diabrotica balteata</name>
    <name type="common">Banded cucumber beetle</name>
    <dbReference type="NCBI Taxonomy" id="107213"/>
    <lineage>
        <taxon>Eukaryota</taxon>
        <taxon>Metazoa</taxon>
        <taxon>Ecdysozoa</taxon>
        <taxon>Arthropoda</taxon>
        <taxon>Hexapoda</taxon>
        <taxon>Insecta</taxon>
        <taxon>Pterygota</taxon>
        <taxon>Neoptera</taxon>
        <taxon>Endopterygota</taxon>
        <taxon>Coleoptera</taxon>
        <taxon>Polyphaga</taxon>
        <taxon>Cucujiformia</taxon>
        <taxon>Chrysomeloidea</taxon>
        <taxon>Chrysomelidae</taxon>
        <taxon>Galerucinae</taxon>
        <taxon>Diabroticina</taxon>
        <taxon>Diabroticites</taxon>
        <taxon>Diabrotica</taxon>
    </lineage>
</organism>
<keyword evidence="2" id="KW-0472">Membrane</keyword>
<evidence type="ECO:0000256" key="1">
    <source>
        <dbReference type="SAM" id="MobiDB-lite"/>
    </source>
</evidence>
<reference evidence="3" key="1">
    <citation type="submission" date="2022-01" db="EMBL/GenBank/DDBJ databases">
        <authorList>
            <person name="King R."/>
        </authorList>
    </citation>
    <scope>NUCLEOTIDE SEQUENCE</scope>
</reference>
<feature type="transmembrane region" description="Helical" evidence="2">
    <location>
        <begin position="114"/>
        <end position="138"/>
    </location>
</feature>
<protein>
    <submittedName>
        <fullName evidence="3">Uncharacterized protein</fullName>
    </submittedName>
</protein>
<evidence type="ECO:0000256" key="2">
    <source>
        <dbReference type="SAM" id="Phobius"/>
    </source>
</evidence>